<keyword evidence="4" id="KW-0067">ATP-binding</keyword>
<dbReference type="OrthoDB" id="18878at2"/>
<evidence type="ECO:0000256" key="1">
    <source>
        <dbReference type="ARBA" id="ARBA00022741"/>
    </source>
</evidence>
<dbReference type="Pfam" id="PF00176">
    <property type="entry name" value="SNF2-rel_dom"/>
    <property type="match status" value="1"/>
</dbReference>
<dbReference type="InterPro" id="IPR001650">
    <property type="entry name" value="Helicase_C-like"/>
</dbReference>
<comment type="caution">
    <text evidence="7">The sequence shown here is derived from an EMBL/GenBank/DDBJ whole genome shotgun (WGS) entry which is preliminary data.</text>
</comment>
<keyword evidence="8" id="KW-1185">Reference proteome</keyword>
<feature type="domain" description="Helicase ATP-binding" evidence="5">
    <location>
        <begin position="132"/>
        <end position="319"/>
    </location>
</feature>
<dbReference type="InterPro" id="IPR038718">
    <property type="entry name" value="SNF2-like_sf"/>
</dbReference>
<evidence type="ECO:0000259" key="6">
    <source>
        <dbReference type="PROSITE" id="PS51194"/>
    </source>
</evidence>
<sequence length="1133" mass="125878">MPARPPAELGAAIPKPGQIARCRHRNWLVEAVHPPTVARRKAAHLVDLVCLDDDAPGRELSVLWELELGAYVSEPEAGQLRGLADFDPPEHFSAYLNTLRWNATTAADATLFQAPLRAGIHVQSYQLIPLMKALELPRANLFIADDVGLGKTIEAGLVMQELLLRQRVEFVLVVGPASVCLQWQEELYKRFGLQFQVYDRAFVARMRQQRGYKVNPWTTHKRFIISYPLLRRAEYLEPLRAFLSAHSEHGKRRKSLLILDEAHTVAPASGSSYALDSQITRVAREHLCPRFENRLFLSATPHNGHSNSFSALLELLDPQRFHRASSVTANPEALEAVMVRRLKRDIRRVAKGLFPRREVVALTLRHAPGAAGEVGSWALDASLHSPRPSAKDDPALASYTRPELPLVELGESPWSLAQAAAPELELARMLGEYERTVAPANKRQRLVFANLQKRLLSSTAAFYRTLCAHAERFDAHFAARLDASPSTPAEAEAHAAQLGRDDELDRADEALEDDELQQTASASASLGPPSAQARAQLDAMLTLARRSSGSADARVRALLEWIRRNQCPAVGLGAGVEPGARTSWGPRKLLIFTEYTDTKRWLKTLLTRAFESTDRGAERILEIHGALGDERREAIQRAFNAPPEADPVRVLLATDAAREGINLQGACADLMHFDIPWNPARLEQRNGRIDRTLQPEPEVRCHYFVYAQREEDRVLDTIVRKVDVIREELGSVGSVVMDQVAATLEGRSIRPELAAELEAATNPGARQQVVLRELDGAGAGGLRASDRQLDGEIRRAGTRYLDAVRQLNFEPRLLRQALDVALTLLGANKLEPVAGEGHSEAFRVPELPAGWESTLDALRRPRARDESLWDWRRAAPPQAVVFDPPPQMTSPRVHLHLHHPFVRRLLDVFTSAGFGAHQLEHLALLRHEHDGHAYAVALARVSLFGHGAVRLHDEIVETIVRVSGDTAEGPLAPVSEREFGQLSMVLGDLLDVEGQGPTRPLGAHQRRSVLARARGDLAELWPQVRARGQVAAEAAGARLRERGEQESQALEKLLVDQRRRLAGELGQQLELAGIAREAERRQSLADRDALKDRVAAIQDEIEHEPGQLRALYEVQLCRIEPVGLVYLWPKVWG</sequence>
<dbReference type="GO" id="GO:0005524">
    <property type="term" value="F:ATP binding"/>
    <property type="evidence" value="ECO:0007669"/>
    <property type="project" value="UniProtKB-KW"/>
</dbReference>
<dbReference type="Gene3D" id="3.40.50.10810">
    <property type="entry name" value="Tandem AAA-ATPase domain"/>
    <property type="match status" value="1"/>
</dbReference>
<dbReference type="NCBIfam" id="NF038317">
    <property type="entry name" value="DISARM_DrmD"/>
    <property type="match status" value="1"/>
</dbReference>
<dbReference type="PROSITE" id="PS51194">
    <property type="entry name" value="HELICASE_CTER"/>
    <property type="match status" value="1"/>
</dbReference>
<dbReference type="SMART" id="SM00490">
    <property type="entry name" value="HELICc"/>
    <property type="match status" value="1"/>
</dbReference>
<dbReference type="Pfam" id="PF00271">
    <property type="entry name" value="Helicase_C"/>
    <property type="match status" value="1"/>
</dbReference>
<gene>
    <name evidence="7" type="primary">rapA_3</name>
    <name evidence="7" type="ORF">ENSA5_50090</name>
</gene>
<dbReference type="EMBL" id="PVNK01000215">
    <property type="protein sequence ID" value="PRP92333.1"/>
    <property type="molecule type" value="Genomic_DNA"/>
</dbReference>
<evidence type="ECO:0000259" key="5">
    <source>
        <dbReference type="PROSITE" id="PS51192"/>
    </source>
</evidence>
<dbReference type="CDD" id="cd18793">
    <property type="entry name" value="SF2_C_SNF"/>
    <property type="match status" value="1"/>
</dbReference>
<dbReference type="EC" id="3.6.4.-" evidence="7"/>
<protein>
    <submittedName>
        <fullName evidence="7">RNA polymerase-associated protein RapA</fullName>
        <ecNumber evidence="7">3.6.4.-</ecNumber>
    </submittedName>
</protein>
<dbReference type="Proteomes" id="UP000237968">
    <property type="component" value="Unassembled WGS sequence"/>
</dbReference>
<dbReference type="PANTHER" id="PTHR10799">
    <property type="entry name" value="SNF2/RAD54 HELICASE FAMILY"/>
    <property type="match status" value="1"/>
</dbReference>
<name>A0A2S9XHJ3_9BACT</name>
<keyword evidence="3" id="KW-0347">Helicase</keyword>
<reference evidence="7 8" key="1">
    <citation type="submission" date="2018-03" db="EMBL/GenBank/DDBJ databases">
        <title>Draft Genome Sequences of the Obligatory Marine Myxobacteria Enhygromyxa salina SWB005.</title>
        <authorList>
            <person name="Poehlein A."/>
            <person name="Moghaddam J.A."/>
            <person name="Harms H."/>
            <person name="Alanjari M."/>
            <person name="Koenig G.M."/>
            <person name="Daniel R."/>
            <person name="Schaeberle T.F."/>
        </authorList>
    </citation>
    <scope>NUCLEOTIDE SEQUENCE [LARGE SCALE GENOMIC DNA]</scope>
    <source>
        <strain evidence="7 8">SWB005</strain>
    </source>
</reference>
<dbReference type="CDD" id="cd18011">
    <property type="entry name" value="DEXDc_RapA"/>
    <property type="match status" value="1"/>
</dbReference>
<keyword evidence="2 7" id="KW-0378">Hydrolase</keyword>
<dbReference type="InterPro" id="IPR027417">
    <property type="entry name" value="P-loop_NTPase"/>
</dbReference>
<dbReference type="PROSITE" id="PS51192">
    <property type="entry name" value="HELICASE_ATP_BIND_1"/>
    <property type="match status" value="1"/>
</dbReference>
<evidence type="ECO:0000256" key="3">
    <source>
        <dbReference type="ARBA" id="ARBA00022806"/>
    </source>
</evidence>
<dbReference type="SUPFAM" id="SSF52540">
    <property type="entry name" value="P-loop containing nucleoside triphosphate hydrolases"/>
    <property type="match status" value="2"/>
</dbReference>
<evidence type="ECO:0000256" key="2">
    <source>
        <dbReference type="ARBA" id="ARBA00022801"/>
    </source>
</evidence>
<dbReference type="SMART" id="SM00487">
    <property type="entry name" value="DEXDc"/>
    <property type="match status" value="1"/>
</dbReference>
<dbReference type="InterPro" id="IPR057342">
    <property type="entry name" value="DEXDc_RapA"/>
</dbReference>
<feature type="domain" description="Helicase C-terminal" evidence="6">
    <location>
        <begin position="554"/>
        <end position="740"/>
    </location>
</feature>
<dbReference type="Gene3D" id="3.40.50.300">
    <property type="entry name" value="P-loop containing nucleotide triphosphate hydrolases"/>
    <property type="match status" value="1"/>
</dbReference>
<accession>A0A2S9XHJ3</accession>
<dbReference type="GO" id="GO:0016787">
    <property type="term" value="F:hydrolase activity"/>
    <property type="evidence" value="ECO:0007669"/>
    <property type="project" value="UniProtKB-KW"/>
</dbReference>
<keyword evidence="1" id="KW-0547">Nucleotide-binding</keyword>
<organism evidence="7 8">
    <name type="scientific">Enhygromyxa salina</name>
    <dbReference type="NCBI Taxonomy" id="215803"/>
    <lineage>
        <taxon>Bacteria</taxon>
        <taxon>Pseudomonadati</taxon>
        <taxon>Myxococcota</taxon>
        <taxon>Polyangia</taxon>
        <taxon>Nannocystales</taxon>
        <taxon>Nannocystaceae</taxon>
        <taxon>Enhygromyxa</taxon>
    </lineage>
</organism>
<proteinExistence type="predicted"/>
<evidence type="ECO:0000313" key="8">
    <source>
        <dbReference type="Proteomes" id="UP000237968"/>
    </source>
</evidence>
<evidence type="ECO:0000256" key="4">
    <source>
        <dbReference type="ARBA" id="ARBA00022840"/>
    </source>
</evidence>
<dbReference type="GO" id="GO:0004386">
    <property type="term" value="F:helicase activity"/>
    <property type="evidence" value="ECO:0007669"/>
    <property type="project" value="UniProtKB-KW"/>
</dbReference>
<dbReference type="AlphaFoldDB" id="A0A2S9XHJ3"/>
<dbReference type="InterPro" id="IPR014001">
    <property type="entry name" value="Helicase_ATP-bd"/>
</dbReference>
<evidence type="ECO:0000313" key="7">
    <source>
        <dbReference type="EMBL" id="PRP92333.1"/>
    </source>
</evidence>
<dbReference type="InterPro" id="IPR049730">
    <property type="entry name" value="SNF2/RAD54-like_C"/>
</dbReference>
<dbReference type="InterPro" id="IPR000330">
    <property type="entry name" value="SNF2_N"/>
</dbReference>